<dbReference type="PANTHER" id="PTHR43784:SF2">
    <property type="entry name" value="GDSL-LIKE LIPASE_ACYLHYDROLASE, PUTATIVE (AFU_ORTHOLOGUE AFUA_2G00820)-RELATED"/>
    <property type="match status" value="1"/>
</dbReference>
<accession>A0ABU2NN15</accession>
<dbReference type="InterPro" id="IPR053140">
    <property type="entry name" value="GDSL_Rv0518-like"/>
</dbReference>
<evidence type="ECO:0000256" key="1">
    <source>
        <dbReference type="SAM" id="MobiDB-lite"/>
    </source>
</evidence>
<sequence length="439" mass="46230">MTRNLGYALLAALAALVVLVSTAVFVGFGKASGRDEGADGPQSGAGGARPASSGSWIGTWAAAPAAAEPGTRNAFADMSVRNVVHTSVGGTRARIHLSNLFGETPLTFTRAGLALAAAPSSPTAKAGSLRRLTFDGRPSVTIPPGEKAVSDAVRLNVPAAGDLLITTYTPQASGPVTFHNHARQTSYAGPGDLTRSVAGTDFTQQSPYWRWVTAVDVWTTEADGAVAVLGDSITDGITSSTGANHRWTDFLAERLRTEPDAPRYSVLNAGISGNRVLIDGLDYSPNNGPSALNRLHRDALSRTGVEVLVVELGLNDILKHPQQLDPARIVAGLQEITRRAHARDVRVVGGTLTPSGGHRGYEPREEAVRQAVNDRIRSGDVFDAVIDFDAALRDPAAPQRLRGIYDSGDHLHPSDNGYRAMAHTVELGQLAGDPNPARL</sequence>
<dbReference type="InterPro" id="IPR013830">
    <property type="entry name" value="SGNH_hydro"/>
</dbReference>
<dbReference type="GO" id="GO:0016787">
    <property type="term" value="F:hydrolase activity"/>
    <property type="evidence" value="ECO:0007669"/>
    <property type="project" value="UniProtKB-KW"/>
</dbReference>
<keyword evidence="3" id="KW-0378">Hydrolase</keyword>
<evidence type="ECO:0000313" key="4">
    <source>
        <dbReference type="Proteomes" id="UP001183414"/>
    </source>
</evidence>
<protein>
    <submittedName>
        <fullName evidence="3">SGNH/GDSL hydrolase family protein</fullName>
    </submittedName>
</protein>
<feature type="region of interest" description="Disordered" evidence="1">
    <location>
        <begin position="33"/>
        <end position="52"/>
    </location>
</feature>
<proteinExistence type="predicted"/>
<dbReference type="Proteomes" id="UP001183414">
    <property type="component" value="Unassembled WGS sequence"/>
</dbReference>
<reference evidence="4" key="1">
    <citation type="submission" date="2023-07" db="EMBL/GenBank/DDBJ databases">
        <title>30 novel species of actinomycetes from the DSMZ collection.</title>
        <authorList>
            <person name="Nouioui I."/>
        </authorList>
    </citation>
    <scope>NUCLEOTIDE SEQUENCE [LARGE SCALE GENOMIC DNA]</scope>
    <source>
        <strain evidence="4">DSM 42041</strain>
    </source>
</reference>
<evidence type="ECO:0000313" key="3">
    <source>
        <dbReference type="EMBL" id="MDT0377842.1"/>
    </source>
</evidence>
<feature type="domain" description="SGNH hydrolase-type esterase" evidence="2">
    <location>
        <begin position="228"/>
        <end position="420"/>
    </location>
</feature>
<organism evidence="3 4">
    <name type="scientific">Streptomyces hazeniae</name>
    <dbReference type="NCBI Taxonomy" id="3075538"/>
    <lineage>
        <taxon>Bacteria</taxon>
        <taxon>Bacillati</taxon>
        <taxon>Actinomycetota</taxon>
        <taxon>Actinomycetes</taxon>
        <taxon>Kitasatosporales</taxon>
        <taxon>Streptomycetaceae</taxon>
        <taxon>Streptomyces</taxon>
    </lineage>
</organism>
<name>A0ABU2NN15_9ACTN</name>
<dbReference type="InterPro" id="IPR036514">
    <property type="entry name" value="SGNH_hydro_sf"/>
</dbReference>
<dbReference type="EMBL" id="JAVREQ010000001">
    <property type="protein sequence ID" value="MDT0377842.1"/>
    <property type="molecule type" value="Genomic_DNA"/>
</dbReference>
<evidence type="ECO:0000259" key="2">
    <source>
        <dbReference type="Pfam" id="PF13472"/>
    </source>
</evidence>
<dbReference type="Pfam" id="PF13472">
    <property type="entry name" value="Lipase_GDSL_2"/>
    <property type="match status" value="1"/>
</dbReference>
<dbReference type="Gene3D" id="3.40.50.1110">
    <property type="entry name" value="SGNH hydrolase"/>
    <property type="match status" value="1"/>
</dbReference>
<comment type="caution">
    <text evidence="3">The sequence shown here is derived from an EMBL/GenBank/DDBJ whole genome shotgun (WGS) entry which is preliminary data.</text>
</comment>
<keyword evidence="4" id="KW-1185">Reference proteome</keyword>
<dbReference type="SUPFAM" id="SSF52266">
    <property type="entry name" value="SGNH hydrolase"/>
    <property type="match status" value="1"/>
</dbReference>
<gene>
    <name evidence="3" type="ORF">RM572_03515</name>
</gene>
<dbReference type="PANTHER" id="PTHR43784">
    <property type="entry name" value="GDSL-LIKE LIPASE/ACYLHYDROLASE, PUTATIVE (AFU_ORTHOLOGUE AFUA_2G00820)-RELATED"/>
    <property type="match status" value="1"/>
</dbReference>
<dbReference type="CDD" id="cd01830">
    <property type="entry name" value="XynE_like"/>
    <property type="match status" value="1"/>
</dbReference>
<dbReference type="RefSeq" id="WP_311671754.1">
    <property type="nucleotide sequence ID" value="NZ_JAVREQ010000001.1"/>
</dbReference>